<evidence type="ECO:0000313" key="2">
    <source>
        <dbReference type="Proteomes" id="UP000596660"/>
    </source>
</evidence>
<dbReference type="Proteomes" id="UP000596660">
    <property type="component" value="Unplaced"/>
</dbReference>
<dbReference type="GeneID" id="110706515"/>
<dbReference type="KEGG" id="cqi:110706515"/>
<name>A0A803ME85_CHEQI</name>
<accession>A0A803ME85</accession>
<dbReference type="PANTHER" id="PTHR11439">
    <property type="entry name" value="GAG-POL-RELATED RETROTRANSPOSON"/>
    <property type="match status" value="1"/>
</dbReference>
<evidence type="ECO:0008006" key="3">
    <source>
        <dbReference type="Google" id="ProtNLM"/>
    </source>
</evidence>
<dbReference type="OMA" id="DWARDID"/>
<reference evidence="1" key="2">
    <citation type="submission" date="2021-03" db="UniProtKB">
        <authorList>
            <consortium name="EnsemblPlants"/>
        </authorList>
    </citation>
    <scope>IDENTIFICATION</scope>
</reference>
<evidence type="ECO:0000313" key="1">
    <source>
        <dbReference type="EnsemblPlants" id="AUR62027778-RA:cds"/>
    </source>
</evidence>
<sequence length="122" mass="14137">MTDCKVDDFPFPKGLKFHKDTGDKFSDPEMYRRIIGKLLYLNMTRPDISYAVQQLSQFFGDPRLPHFSAAQHVLKYLKGTLQHGLFYSDNTNLKLQAYCDEDWGTCAYSARSLTIVSFWDIP</sequence>
<dbReference type="AlphaFoldDB" id="A0A803ME85"/>
<dbReference type="EnsemblPlants" id="AUR62027778-RA">
    <property type="protein sequence ID" value="AUR62027778-RA:cds"/>
    <property type="gene ID" value="AUR62027778"/>
</dbReference>
<protein>
    <recommendedName>
        <fullName evidence="3">Reverse transcriptase</fullName>
    </recommendedName>
</protein>
<dbReference type="Gramene" id="AUR62027778-RA">
    <property type="protein sequence ID" value="AUR62027778-RA:cds"/>
    <property type="gene ID" value="AUR62027778"/>
</dbReference>
<dbReference type="RefSeq" id="XP_021740126.1">
    <property type="nucleotide sequence ID" value="XM_021884434.1"/>
</dbReference>
<keyword evidence="2" id="KW-1185">Reference proteome</keyword>
<dbReference type="PANTHER" id="PTHR11439:SF522">
    <property type="entry name" value="REVERSE TRANSCRIPTASE TY1_COPIA-TYPE DOMAIN-CONTAINING PROTEIN"/>
    <property type="match status" value="1"/>
</dbReference>
<dbReference type="OrthoDB" id="1746074at2759"/>
<reference evidence="1" key="1">
    <citation type="journal article" date="2017" name="Nature">
        <title>The genome of Chenopodium quinoa.</title>
        <authorList>
            <person name="Jarvis D.E."/>
            <person name="Ho Y.S."/>
            <person name="Lightfoot D.J."/>
            <person name="Schmoeckel S.M."/>
            <person name="Li B."/>
            <person name="Borm T.J.A."/>
            <person name="Ohyanagi H."/>
            <person name="Mineta K."/>
            <person name="Michell C.T."/>
            <person name="Saber N."/>
            <person name="Kharbatia N.M."/>
            <person name="Rupper R.R."/>
            <person name="Sharp A.R."/>
            <person name="Dally N."/>
            <person name="Boughton B.A."/>
            <person name="Woo Y.H."/>
            <person name="Gao G."/>
            <person name="Schijlen E.G.W.M."/>
            <person name="Guo X."/>
            <person name="Momin A.A."/>
            <person name="Negrao S."/>
            <person name="Al-Babili S."/>
            <person name="Gehring C."/>
            <person name="Roessner U."/>
            <person name="Jung C."/>
            <person name="Murphy K."/>
            <person name="Arold S.T."/>
            <person name="Gojobori T."/>
            <person name="van der Linden C.G."/>
            <person name="van Loo E.N."/>
            <person name="Jellen E.N."/>
            <person name="Maughan P.J."/>
            <person name="Tester M."/>
        </authorList>
    </citation>
    <scope>NUCLEOTIDE SEQUENCE [LARGE SCALE GENOMIC DNA]</scope>
    <source>
        <strain evidence="1">cv. PI 614886</strain>
    </source>
</reference>
<proteinExistence type="predicted"/>
<gene>
    <name evidence="1" type="primary">LOC110706515</name>
</gene>
<organism evidence="1 2">
    <name type="scientific">Chenopodium quinoa</name>
    <name type="common">Quinoa</name>
    <dbReference type="NCBI Taxonomy" id="63459"/>
    <lineage>
        <taxon>Eukaryota</taxon>
        <taxon>Viridiplantae</taxon>
        <taxon>Streptophyta</taxon>
        <taxon>Embryophyta</taxon>
        <taxon>Tracheophyta</taxon>
        <taxon>Spermatophyta</taxon>
        <taxon>Magnoliopsida</taxon>
        <taxon>eudicotyledons</taxon>
        <taxon>Gunneridae</taxon>
        <taxon>Pentapetalae</taxon>
        <taxon>Caryophyllales</taxon>
        <taxon>Chenopodiaceae</taxon>
        <taxon>Chenopodioideae</taxon>
        <taxon>Atripliceae</taxon>
        <taxon>Chenopodium</taxon>
    </lineage>
</organism>